<feature type="compositionally biased region" description="Basic residues" evidence="2">
    <location>
        <begin position="219"/>
        <end position="228"/>
    </location>
</feature>
<dbReference type="EMBL" id="JZBS01002107">
    <property type="protein sequence ID" value="KKK20131.1"/>
    <property type="molecule type" value="Genomic_DNA"/>
</dbReference>
<feature type="region of interest" description="Disordered" evidence="2">
    <location>
        <begin position="1"/>
        <end position="43"/>
    </location>
</feature>
<dbReference type="OrthoDB" id="5428925at2759"/>
<dbReference type="STRING" id="308745.A0A0F8VAU1"/>
<feature type="compositionally biased region" description="Polar residues" evidence="2">
    <location>
        <begin position="198"/>
        <end position="210"/>
    </location>
</feature>
<evidence type="ECO:0000256" key="2">
    <source>
        <dbReference type="SAM" id="MobiDB-lite"/>
    </source>
</evidence>
<evidence type="ECO:0000313" key="4">
    <source>
        <dbReference type="Proteomes" id="UP000034291"/>
    </source>
</evidence>
<keyword evidence="4" id="KW-1185">Reference proteome</keyword>
<gene>
    <name evidence="3" type="ORF">ARAM_004368</name>
</gene>
<organism evidence="3 4">
    <name type="scientific">Aspergillus rambellii</name>
    <dbReference type="NCBI Taxonomy" id="308745"/>
    <lineage>
        <taxon>Eukaryota</taxon>
        <taxon>Fungi</taxon>
        <taxon>Dikarya</taxon>
        <taxon>Ascomycota</taxon>
        <taxon>Pezizomycotina</taxon>
        <taxon>Eurotiomycetes</taxon>
        <taxon>Eurotiomycetidae</taxon>
        <taxon>Eurotiales</taxon>
        <taxon>Aspergillaceae</taxon>
        <taxon>Aspergillus</taxon>
        <taxon>Aspergillus subgen. Nidulantes</taxon>
    </lineage>
</organism>
<dbReference type="AlphaFoldDB" id="A0A0F8VAU1"/>
<feature type="region of interest" description="Disordered" evidence="2">
    <location>
        <begin position="518"/>
        <end position="539"/>
    </location>
</feature>
<evidence type="ECO:0000313" key="3">
    <source>
        <dbReference type="EMBL" id="KKK20131.1"/>
    </source>
</evidence>
<sequence>MSRAVAAPERSNSIQNPFPQRDCSAPATPSANPESCFDTALPPMSSKQLVTTRRSPGGLESSILSSRVGYHQHSTTINGTPLGHRRTGSTLKTVMRKIFTRKRRSQADELEDTLQDFQFSTVTSGLDRIGAKSPGLSKSASSQQTSALRRHHEELTTLDIVLEKLDSRHPRQRRATLPSLIFSDDESRHALEVVINPASGSRPLSSNANSDPDETQRRELRKFKRRSRSAGALRGMAKDHRMSPIQWRRRSIESDYVASTTYGMASGSDLSCRPPSRTSAASIPKPAELSVFEEEELEVEDDEESIQSIPPNVGELINSMQHDENISLEQRLTTLEVKLIDLEFAIARMQSGRGETPTVGHKTPSPDNAQHKRHEFPNHSTPSGSENSPTAEHVPGGDRPWSSSTIRPSLSEIHRARALQAPSMTSLSDASTISVQQYSALVMLLRREQTARRNLEQQVSCLREDIQRLQRIPYDSLSVGTMYPIRSADSQEFLRMRQDVADSPGSSPIRIEEKFSSRYESDSDFERTEKRSKDESFRSKWQAARGIEVANMI</sequence>
<keyword evidence="1" id="KW-0175">Coiled coil</keyword>
<feature type="region of interest" description="Disordered" evidence="2">
    <location>
        <begin position="130"/>
        <end position="151"/>
    </location>
</feature>
<evidence type="ECO:0000256" key="1">
    <source>
        <dbReference type="SAM" id="Coils"/>
    </source>
</evidence>
<name>A0A0F8VAU1_9EURO</name>
<protein>
    <submittedName>
        <fullName evidence="3">Uncharacterized protein</fullName>
    </submittedName>
</protein>
<accession>A0A0F8VAU1</accession>
<feature type="compositionally biased region" description="Polar residues" evidence="2">
    <location>
        <begin position="378"/>
        <end position="390"/>
    </location>
</feature>
<reference evidence="3 4" key="1">
    <citation type="submission" date="2015-02" db="EMBL/GenBank/DDBJ databases">
        <title>Draft Genome Sequences of Two Closely-Related Aflatoxigenic Aspergillus Species Obtained from the Cote d'Ivoire.</title>
        <authorList>
            <person name="Moore G.G."/>
            <person name="Beltz S.B."/>
            <person name="Mack B.M."/>
        </authorList>
    </citation>
    <scope>NUCLEOTIDE SEQUENCE [LARGE SCALE GENOMIC DNA]</scope>
    <source>
        <strain evidence="3 4">SRRC1468</strain>
    </source>
</reference>
<feature type="region of interest" description="Disordered" evidence="2">
    <location>
        <begin position="351"/>
        <end position="405"/>
    </location>
</feature>
<feature type="compositionally biased region" description="Basic and acidic residues" evidence="2">
    <location>
        <begin position="518"/>
        <end position="538"/>
    </location>
</feature>
<dbReference type="Proteomes" id="UP000034291">
    <property type="component" value="Unassembled WGS sequence"/>
</dbReference>
<feature type="coiled-coil region" evidence="1">
    <location>
        <begin position="445"/>
        <end position="472"/>
    </location>
</feature>
<proteinExistence type="predicted"/>
<comment type="caution">
    <text evidence="3">The sequence shown here is derived from an EMBL/GenBank/DDBJ whole genome shotgun (WGS) entry which is preliminary data.</text>
</comment>
<feature type="region of interest" description="Disordered" evidence="2">
    <location>
        <begin position="195"/>
        <end position="243"/>
    </location>
</feature>
<feature type="compositionally biased region" description="Polar residues" evidence="2">
    <location>
        <begin position="136"/>
        <end position="147"/>
    </location>
</feature>